<organism evidence="1 2">
    <name type="scientific">Dermacentor silvarum</name>
    <name type="common">Tick</name>
    <dbReference type="NCBI Taxonomy" id="543639"/>
    <lineage>
        <taxon>Eukaryota</taxon>
        <taxon>Metazoa</taxon>
        <taxon>Ecdysozoa</taxon>
        <taxon>Arthropoda</taxon>
        <taxon>Chelicerata</taxon>
        <taxon>Arachnida</taxon>
        <taxon>Acari</taxon>
        <taxon>Parasitiformes</taxon>
        <taxon>Ixodida</taxon>
        <taxon>Ixodoidea</taxon>
        <taxon>Ixodidae</taxon>
        <taxon>Rhipicephalinae</taxon>
        <taxon>Dermacentor</taxon>
    </lineage>
</organism>
<dbReference type="Proteomes" id="UP000821865">
    <property type="component" value="Chromosome 8"/>
</dbReference>
<gene>
    <name evidence="1" type="ORF">HPB49_023144</name>
</gene>
<evidence type="ECO:0000313" key="2">
    <source>
        <dbReference type="Proteomes" id="UP000821865"/>
    </source>
</evidence>
<reference evidence="1" key="1">
    <citation type="submission" date="2020-05" db="EMBL/GenBank/DDBJ databases">
        <title>Large-scale comparative analyses of tick genomes elucidate their genetic diversity and vector capacities.</title>
        <authorList>
            <person name="Jia N."/>
            <person name="Wang J."/>
            <person name="Shi W."/>
            <person name="Du L."/>
            <person name="Sun Y."/>
            <person name="Zhan W."/>
            <person name="Jiang J."/>
            <person name="Wang Q."/>
            <person name="Zhang B."/>
            <person name="Ji P."/>
            <person name="Sakyi L.B."/>
            <person name="Cui X."/>
            <person name="Yuan T."/>
            <person name="Jiang B."/>
            <person name="Yang W."/>
            <person name="Lam T.T.-Y."/>
            <person name="Chang Q."/>
            <person name="Ding S."/>
            <person name="Wang X."/>
            <person name="Zhu J."/>
            <person name="Ruan X."/>
            <person name="Zhao L."/>
            <person name="Wei J."/>
            <person name="Que T."/>
            <person name="Du C."/>
            <person name="Cheng J."/>
            <person name="Dai P."/>
            <person name="Han X."/>
            <person name="Huang E."/>
            <person name="Gao Y."/>
            <person name="Liu J."/>
            <person name="Shao H."/>
            <person name="Ye R."/>
            <person name="Li L."/>
            <person name="Wei W."/>
            <person name="Wang X."/>
            <person name="Wang C."/>
            <person name="Yang T."/>
            <person name="Huo Q."/>
            <person name="Li W."/>
            <person name="Guo W."/>
            <person name="Chen H."/>
            <person name="Zhou L."/>
            <person name="Ni X."/>
            <person name="Tian J."/>
            <person name="Zhou Y."/>
            <person name="Sheng Y."/>
            <person name="Liu T."/>
            <person name="Pan Y."/>
            <person name="Xia L."/>
            <person name="Li J."/>
            <person name="Zhao F."/>
            <person name="Cao W."/>
        </authorList>
    </citation>
    <scope>NUCLEOTIDE SEQUENCE</scope>
    <source>
        <strain evidence="1">Dsil-2018</strain>
    </source>
</reference>
<comment type="caution">
    <text evidence="1">The sequence shown here is derived from an EMBL/GenBank/DDBJ whole genome shotgun (WGS) entry which is preliminary data.</text>
</comment>
<keyword evidence="2" id="KW-1185">Reference proteome</keyword>
<evidence type="ECO:0000313" key="1">
    <source>
        <dbReference type="EMBL" id="KAH7938389.1"/>
    </source>
</evidence>
<dbReference type="EMBL" id="CM023477">
    <property type="protein sequence ID" value="KAH7938389.1"/>
    <property type="molecule type" value="Genomic_DNA"/>
</dbReference>
<protein>
    <submittedName>
        <fullName evidence="1">Uncharacterized protein</fullName>
    </submittedName>
</protein>
<accession>A0ACB8CC12</accession>
<name>A0ACB8CC12_DERSI</name>
<sequence>MNGRVTSRHHALKEADVMSLVQAQVISRVAYSAPYVPLTRRDYNRLDVLLRKAYKQALGISPGKSTSKLMALGDSNTSRDIVEVHLVSQTNHPGMGNPTREQGHEATLALSAHTPERARVAHTRRNVHPEHHRARIQARAQALQ</sequence>
<proteinExistence type="predicted"/>